<proteinExistence type="predicted"/>
<keyword evidence="2" id="KW-1185">Reference proteome</keyword>
<evidence type="ECO:0000313" key="1">
    <source>
        <dbReference type="EMBL" id="KAH7434740.1"/>
    </source>
</evidence>
<sequence length="146" mass="16396">MPAAAVVIGLFTPCAELYLIDSGNLFAKVMFDHCFPKQAKVDSIEAFMDCFLKQAKRDSTEAFKDCFLKQAKPDSTEAFKEKSVCTMAATVLEPHVRLNLRVYPFLWQKRVPDRAAGIWPGRDSGSSDCRYMAGATRHCACRAYAW</sequence>
<gene>
    <name evidence="1" type="ORF">KP509_06G032700</name>
</gene>
<protein>
    <submittedName>
        <fullName evidence="1">Uncharacterized protein</fullName>
    </submittedName>
</protein>
<dbReference type="Proteomes" id="UP000825935">
    <property type="component" value="Chromosome 6"/>
</dbReference>
<organism evidence="1 2">
    <name type="scientific">Ceratopteris richardii</name>
    <name type="common">Triangle waterfern</name>
    <dbReference type="NCBI Taxonomy" id="49495"/>
    <lineage>
        <taxon>Eukaryota</taxon>
        <taxon>Viridiplantae</taxon>
        <taxon>Streptophyta</taxon>
        <taxon>Embryophyta</taxon>
        <taxon>Tracheophyta</taxon>
        <taxon>Polypodiopsida</taxon>
        <taxon>Polypodiidae</taxon>
        <taxon>Polypodiales</taxon>
        <taxon>Pteridineae</taxon>
        <taxon>Pteridaceae</taxon>
        <taxon>Parkerioideae</taxon>
        <taxon>Ceratopteris</taxon>
    </lineage>
</organism>
<dbReference type="EMBL" id="CM035411">
    <property type="protein sequence ID" value="KAH7434740.1"/>
    <property type="molecule type" value="Genomic_DNA"/>
</dbReference>
<name>A0A8T2UJN0_CERRI</name>
<reference evidence="1" key="1">
    <citation type="submission" date="2021-08" db="EMBL/GenBank/DDBJ databases">
        <title>WGS assembly of Ceratopteris richardii.</title>
        <authorList>
            <person name="Marchant D.B."/>
            <person name="Chen G."/>
            <person name="Jenkins J."/>
            <person name="Shu S."/>
            <person name="Leebens-Mack J."/>
            <person name="Grimwood J."/>
            <person name="Schmutz J."/>
            <person name="Soltis P."/>
            <person name="Soltis D."/>
            <person name="Chen Z.-H."/>
        </authorList>
    </citation>
    <scope>NUCLEOTIDE SEQUENCE</scope>
    <source>
        <strain evidence="1">Whitten #5841</strain>
        <tissue evidence="1">Leaf</tissue>
    </source>
</reference>
<comment type="caution">
    <text evidence="1">The sequence shown here is derived from an EMBL/GenBank/DDBJ whole genome shotgun (WGS) entry which is preliminary data.</text>
</comment>
<evidence type="ECO:0000313" key="2">
    <source>
        <dbReference type="Proteomes" id="UP000825935"/>
    </source>
</evidence>
<accession>A0A8T2UJN0</accession>
<dbReference type="AlphaFoldDB" id="A0A8T2UJN0"/>